<dbReference type="InParanoid" id="A0A0G4EIG3"/>
<name>A0A0G4EIG3_VITBC</name>
<feature type="region of interest" description="Disordered" evidence="1">
    <location>
        <begin position="273"/>
        <end position="315"/>
    </location>
</feature>
<organism evidence="2 3">
    <name type="scientific">Vitrella brassicaformis (strain CCMP3155)</name>
    <dbReference type="NCBI Taxonomy" id="1169540"/>
    <lineage>
        <taxon>Eukaryota</taxon>
        <taxon>Sar</taxon>
        <taxon>Alveolata</taxon>
        <taxon>Colpodellida</taxon>
        <taxon>Vitrellaceae</taxon>
        <taxon>Vitrella</taxon>
    </lineage>
</organism>
<evidence type="ECO:0000313" key="2">
    <source>
        <dbReference type="EMBL" id="CEL95672.1"/>
    </source>
</evidence>
<accession>A0A0G4EIG3</accession>
<proteinExistence type="predicted"/>
<feature type="region of interest" description="Disordered" evidence="1">
    <location>
        <begin position="463"/>
        <end position="532"/>
    </location>
</feature>
<protein>
    <submittedName>
        <fullName evidence="2">Uncharacterized protein</fullName>
    </submittedName>
</protein>
<feature type="region of interest" description="Disordered" evidence="1">
    <location>
        <begin position="332"/>
        <end position="374"/>
    </location>
</feature>
<dbReference type="VEuPathDB" id="CryptoDB:Vbra_11995"/>
<dbReference type="EMBL" id="CDMY01000235">
    <property type="protein sequence ID" value="CEL95672.1"/>
    <property type="molecule type" value="Genomic_DNA"/>
</dbReference>
<evidence type="ECO:0000313" key="3">
    <source>
        <dbReference type="Proteomes" id="UP000041254"/>
    </source>
</evidence>
<gene>
    <name evidence="2" type="ORF">Vbra_11995</name>
</gene>
<dbReference type="Proteomes" id="UP000041254">
    <property type="component" value="Unassembled WGS sequence"/>
</dbReference>
<feature type="compositionally biased region" description="Basic and acidic residues" evidence="1">
    <location>
        <begin position="517"/>
        <end position="532"/>
    </location>
</feature>
<evidence type="ECO:0000256" key="1">
    <source>
        <dbReference type="SAM" id="MobiDB-lite"/>
    </source>
</evidence>
<sequence length="532" mass="59072">MKKSPDSAVAAISALSVARYMQDRCASGPIGGDRVSDTMSPIEGGSLADAARNAVTSAPPRASRHYPRPEIRPLLQQQYKGGPGQLLRRRTSLECAVRDDLGLIRSRKLVQSNELRQLIQGTAEPPEIRLLRRPFPSSRNLVDTVADHLRADSLWVDPAPPQRPLRRVFRHKNATTQQILEPYLLRLRPIPRKYVESKYYKEPLVDQAPPGSFPLTLTAVSDLPTDIEAGDYTIPLSARARQAMFFQQEADKAAERPVRPPASIVMPMAVTLPSQQPARPPPQDVGVLAAEEASEEDWSTPQKRNEAEGAVGVPERMSVADRVAEYYNGQADRPATAPAPQPAPRVSQSVPPPEAEAAPGREDPTKIPSFPRYDGLSRTDAFELFGGRPLRKRSPWGLRDMAQGIIADTRIQELIRSGYLRGVQTDVPPSRASQPVSPQRQPFPQTYLSNVIFRKRWEEPPELAGKSIRTLQAESAAEEEETEGSRRRSESMPPPRKRTKKMDPAELPPAGLPTADSSRKMYDTMHHIDLRK</sequence>
<dbReference type="AlphaFoldDB" id="A0A0G4EIG3"/>
<reference evidence="2 3" key="1">
    <citation type="submission" date="2014-11" db="EMBL/GenBank/DDBJ databases">
        <authorList>
            <person name="Zhu J."/>
            <person name="Qi W."/>
            <person name="Song R."/>
        </authorList>
    </citation>
    <scope>NUCLEOTIDE SEQUENCE [LARGE SCALE GENOMIC DNA]</scope>
</reference>
<keyword evidence="3" id="KW-1185">Reference proteome</keyword>